<evidence type="ECO:0000313" key="5">
    <source>
        <dbReference type="Proteomes" id="UP001595947"/>
    </source>
</evidence>
<dbReference type="EMBL" id="JBHSIV010000008">
    <property type="protein sequence ID" value="MFC5062563.1"/>
    <property type="molecule type" value="Genomic_DNA"/>
</dbReference>
<keyword evidence="5" id="KW-1185">Reference proteome</keyword>
<gene>
    <name evidence="4" type="ORF">ACFPBZ_10125</name>
</gene>
<evidence type="ECO:0000259" key="3">
    <source>
        <dbReference type="Pfam" id="PF20434"/>
    </source>
</evidence>
<organism evidence="4 5">
    <name type="scientific">Actinomycetospora atypica</name>
    <dbReference type="NCBI Taxonomy" id="1290095"/>
    <lineage>
        <taxon>Bacteria</taxon>
        <taxon>Bacillati</taxon>
        <taxon>Actinomycetota</taxon>
        <taxon>Actinomycetes</taxon>
        <taxon>Pseudonocardiales</taxon>
        <taxon>Pseudonocardiaceae</taxon>
        <taxon>Actinomycetospora</taxon>
    </lineage>
</organism>
<protein>
    <submittedName>
        <fullName evidence="4">Alpha/beta hydrolase</fullName>
    </submittedName>
</protein>
<comment type="caution">
    <text evidence="4">The sequence shown here is derived from an EMBL/GenBank/DDBJ whole genome shotgun (WGS) entry which is preliminary data.</text>
</comment>
<evidence type="ECO:0000256" key="2">
    <source>
        <dbReference type="SAM" id="Phobius"/>
    </source>
</evidence>
<evidence type="ECO:0000313" key="4">
    <source>
        <dbReference type="EMBL" id="MFC5062563.1"/>
    </source>
</evidence>
<accession>A0ABV9YKN6</accession>
<name>A0ABV9YKN6_9PSEU</name>
<sequence>MTLLTIGRVVLGVVGCLLAGALVVVVLGSFVPRTPVVGFLGSFVSGQYPLHAALGAVVGVVAGAGLLALGAIRTGVVVTVVAVLAVVGTLTVLGAQRATARAEGVTVDWGLTLTALDQSGASPDETVEYQPGLHLDLYLPPGPGPHPVMVWVFGGSWVRGTTADRARANRWYADHGLAVAAVQYRLPADPALPGSTLGEAQRHDVARAIAWVRGPGTARGLDPGAVVLGGQSAGATLALSTAAALSGTAGASLPGGATTGPPVATVAFYPVVDMRQVAPGLQDAVFGGPTAQHQGLTRAASPGDLVDPRLPPTLLVLGAADNFIRADLVRAFDAQLRAAGVPGRLLQVPYADHVFDHPYGSPGAQVARPAVLAFAREHTRSDVDPSGR</sequence>
<dbReference type="PANTHER" id="PTHR48081">
    <property type="entry name" value="AB HYDROLASE SUPERFAMILY PROTEIN C4A8.06C"/>
    <property type="match status" value="1"/>
</dbReference>
<keyword evidence="2" id="KW-1133">Transmembrane helix</keyword>
<dbReference type="Proteomes" id="UP001595947">
    <property type="component" value="Unassembled WGS sequence"/>
</dbReference>
<dbReference type="InterPro" id="IPR049492">
    <property type="entry name" value="BD-FAE-like_dom"/>
</dbReference>
<dbReference type="RefSeq" id="WP_378035913.1">
    <property type="nucleotide sequence ID" value="NZ_JBHSIV010000008.1"/>
</dbReference>
<dbReference type="InterPro" id="IPR029058">
    <property type="entry name" value="AB_hydrolase_fold"/>
</dbReference>
<feature type="transmembrane region" description="Helical" evidence="2">
    <location>
        <begin position="76"/>
        <end position="95"/>
    </location>
</feature>
<dbReference type="GO" id="GO:0016787">
    <property type="term" value="F:hydrolase activity"/>
    <property type="evidence" value="ECO:0007669"/>
    <property type="project" value="UniProtKB-KW"/>
</dbReference>
<dbReference type="Gene3D" id="3.40.50.1820">
    <property type="entry name" value="alpha/beta hydrolase"/>
    <property type="match status" value="1"/>
</dbReference>
<dbReference type="Pfam" id="PF20434">
    <property type="entry name" value="BD-FAE"/>
    <property type="match status" value="1"/>
</dbReference>
<feature type="transmembrane region" description="Helical" evidence="2">
    <location>
        <begin position="50"/>
        <end position="69"/>
    </location>
</feature>
<dbReference type="InterPro" id="IPR050300">
    <property type="entry name" value="GDXG_lipolytic_enzyme"/>
</dbReference>
<keyword evidence="1 4" id="KW-0378">Hydrolase</keyword>
<keyword evidence="2" id="KW-0472">Membrane</keyword>
<keyword evidence="2" id="KW-0812">Transmembrane</keyword>
<dbReference type="SUPFAM" id="SSF53474">
    <property type="entry name" value="alpha/beta-Hydrolases"/>
    <property type="match status" value="1"/>
</dbReference>
<proteinExistence type="predicted"/>
<reference evidence="5" key="1">
    <citation type="journal article" date="2019" name="Int. J. Syst. Evol. Microbiol.">
        <title>The Global Catalogue of Microorganisms (GCM) 10K type strain sequencing project: providing services to taxonomists for standard genome sequencing and annotation.</title>
        <authorList>
            <consortium name="The Broad Institute Genomics Platform"/>
            <consortium name="The Broad Institute Genome Sequencing Center for Infectious Disease"/>
            <person name="Wu L."/>
            <person name="Ma J."/>
        </authorList>
    </citation>
    <scope>NUCLEOTIDE SEQUENCE [LARGE SCALE GENOMIC DNA]</scope>
    <source>
        <strain evidence="5">CGMCC 4.7093</strain>
    </source>
</reference>
<feature type="transmembrane region" description="Helical" evidence="2">
    <location>
        <begin position="9"/>
        <end position="30"/>
    </location>
</feature>
<feature type="domain" description="BD-FAE-like" evidence="3">
    <location>
        <begin position="135"/>
        <end position="334"/>
    </location>
</feature>
<evidence type="ECO:0000256" key="1">
    <source>
        <dbReference type="ARBA" id="ARBA00022801"/>
    </source>
</evidence>